<keyword evidence="2" id="KW-0479">Metal-binding</keyword>
<dbReference type="GO" id="GO:0008270">
    <property type="term" value="F:zinc ion binding"/>
    <property type="evidence" value="ECO:0007669"/>
    <property type="project" value="InterPro"/>
</dbReference>
<dbReference type="InterPro" id="IPR036864">
    <property type="entry name" value="Zn2-C6_fun-type_DNA-bd_sf"/>
</dbReference>
<keyword evidence="9" id="KW-1185">Reference proteome</keyword>
<feature type="compositionally biased region" description="Pro residues" evidence="6">
    <location>
        <begin position="224"/>
        <end position="234"/>
    </location>
</feature>
<reference evidence="8 9" key="1">
    <citation type="submission" date="2014-04" db="EMBL/GenBank/DDBJ databases">
        <authorList>
            <consortium name="DOE Joint Genome Institute"/>
            <person name="Kuo A."/>
            <person name="Girlanda M."/>
            <person name="Perotto S."/>
            <person name="Kohler A."/>
            <person name="Nagy L.G."/>
            <person name="Floudas D."/>
            <person name="Copeland A."/>
            <person name="Barry K.W."/>
            <person name="Cichocki N."/>
            <person name="Veneault-Fourrey C."/>
            <person name="LaButti K."/>
            <person name="Lindquist E.A."/>
            <person name="Lipzen A."/>
            <person name="Lundell T."/>
            <person name="Morin E."/>
            <person name="Murat C."/>
            <person name="Sun H."/>
            <person name="Tunlid A."/>
            <person name="Henrissat B."/>
            <person name="Grigoriev I.V."/>
            <person name="Hibbett D.S."/>
            <person name="Martin F."/>
            <person name="Nordberg H.P."/>
            <person name="Cantor M.N."/>
            <person name="Hua S.X."/>
        </authorList>
    </citation>
    <scope>NUCLEOTIDE SEQUENCE [LARGE SCALE GENOMIC DNA]</scope>
    <source>
        <strain evidence="8 9">MUT 4182</strain>
    </source>
</reference>
<dbReference type="STRING" id="1051891.A0A0C3QRS0"/>
<accession>A0A0C3QRS0</accession>
<dbReference type="OrthoDB" id="424974at2759"/>
<feature type="region of interest" description="Disordered" evidence="6">
    <location>
        <begin position="368"/>
        <end position="391"/>
    </location>
</feature>
<protein>
    <recommendedName>
        <fullName evidence="7">Zn(2)-C6 fungal-type domain-containing protein</fullName>
    </recommendedName>
</protein>
<dbReference type="PROSITE" id="PS50048">
    <property type="entry name" value="ZN2_CY6_FUNGAL_2"/>
    <property type="match status" value="1"/>
</dbReference>
<dbReference type="HOGENOM" id="CLU_009416_1_0_1"/>
<dbReference type="CDD" id="cd00067">
    <property type="entry name" value="GAL4"/>
    <property type="match status" value="1"/>
</dbReference>
<evidence type="ECO:0000313" key="9">
    <source>
        <dbReference type="Proteomes" id="UP000054248"/>
    </source>
</evidence>
<evidence type="ECO:0000256" key="5">
    <source>
        <dbReference type="ARBA" id="ARBA00023242"/>
    </source>
</evidence>
<feature type="compositionally biased region" description="Polar residues" evidence="6">
    <location>
        <begin position="174"/>
        <end position="184"/>
    </location>
</feature>
<dbReference type="Pfam" id="PF04082">
    <property type="entry name" value="Fungal_trans"/>
    <property type="match status" value="1"/>
</dbReference>
<gene>
    <name evidence="8" type="ORF">M407DRAFT_219867</name>
</gene>
<evidence type="ECO:0000256" key="6">
    <source>
        <dbReference type="SAM" id="MobiDB-lite"/>
    </source>
</evidence>
<evidence type="ECO:0000313" key="8">
    <source>
        <dbReference type="EMBL" id="KIO31481.1"/>
    </source>
</evidence>
<dbReference type="InterPro" id="IPR007219">
    <property type="entry name" value="XnlR_reg_dom"/>
</dbReference>
<dbReference type="EMBL" id="KN822963">
    <property type="protein sequence ID" value="KIO31481.1"/>
    <property type="molecule type" value="Genomic_DNA"/>
</dbReference>
<dbReference type="GO" id="GO:0005634">
    <property type="term" value="C:nucleus"/>
    <property type="evidence" value="ECO:0007669"/>
    <property type="project" value="UniProtKB-SubCell"/>
</dbReference>
<dbReference type="PANTHER" id="PTHR47338:SF29">
    <property type="entry name" value="ZN(2)-C6 FUNGAL-TYPE DOMAIN-CONTAINING PROTEIN"/>
    <property type="match status" value="1"/>
</dbReference>
<evidence type="ECO:0000256" key="4">
    <source>
        <dbReference type="ARBA" id="ARBA00023163"/>
    </source>
</evidence>
<feature type="domain" description="Zn(2)-C6 fungal-type" evidence="7">
    <location>
        <begin position="24"/>
        <end position="68"/>
    </location>
</feature>
<evidence type="ECO:0000256" key="3">
    <source>
        <dbReference type="ARBA" id="ARBA00023015"/>
    </source>
</evidence>
<dbReference type="CDD" id="cd12148">
    <property type="entry name" value="fungal_TF_MHR"/>
    <property type="match status" value="1"/>
</dbReference>
<keyword evidence="3" id="KW-0805">Transcription regulation</keyword>
<feature type="compositionally biased region" description="Low complexity" evidence="6">
    <location>
        <begin position="191"/>
        <end position="215"/>
    </location>
</feature>
<feature type="compositionally biased region" description="Polar residues" evidence="6">
    <location>
        <begin position="104"/>
        <end position="127"/>
    </location>
</feature>
<evidence type="ECO:0000256" key="2">
    <source>
        <dbReference type="ARBA" id="ARBA00022723"/>
    </source>
</evidence>
<evidence type="ECO:0000259" key="7">
    <source>
        <dbReference type="PROSITE" id="PS50048"/>
    </source>
</evidence>
<dbReference type="GO" id="GO:0003677">
    <property type="term" value="F:DNA binding"/>
    <property type="evidence" value="ECO:0007669"/>
    <property type="project" value="InterPro"/>
</dbReference>
<dbReference type="SMART" id="SM00066">
    <property type="entry name" value="GAL4"/>
    <property type="match status" value="1"/>
</dbReference>
<feature type="region of interest" description="Disordered" evidence="6">
    <location>
        <begin position="548"/>
        <end position="603"/>
    </location>
</feature>
<name>A0A0C3QRS0_9AGAM</name>
<keyword evidence="5" id="KW-0539">Nucleus</keyword>
<dbReference type="Gene3D" id="4.10.240.10">
    <property type="entry name" value="Zn(2)-C6 fungal-type DNA-binding domain"/>
    <property type="match status" value="1"/>
</dbReference>
<feature type="compositionally biased region" description="Polar residues" evidence="6">
    <location>
        <begin position="548"/>
        <end position="558"/>
    </location>
</feature>
<comment type="subcellular location">
    <subcellularLocation>
        <location evidence="1">Nucleus</location>
    </subcellularLocation>
</comment>
<feature type="region of interest" description="Disordered" evidence="6">
    <location>
        <begin position="167"/>
        <end position="250"/>
    </location>
</feature>
<sequence>MHAVEPPSSTTHHGPRRNLKKNQACLQCRRGKMKCDAAQPHCTNCIKAWQLLLETPGVPGSSVPSCDYDPVEGLIFTPEIISDPAARVKAIQDQLAARYVIPPSANSRSSNPGATDNGNGNPRQLQQLPPGFAEYHADRARRLINAALTEHQDSLYLEQDGVDVSCHRRHSDENGSSSTSTVQAQGGGCPSRSSTSDSSSSSSAATRTRTTSSRTGSRDDQQPPLLPRPGPPPAAAAADDSEDRDARKRRIRVKRDSKLFADMVQPLIVLATYYYHEGRGPEVWADVGALTRAIMSLGLNHPSEPSRRGSSKETLIAQEERKRAFWSTFMLDRLLSVGGWSHSMTEEDTVQNFAGNAALLNSADFRDLGVPRSPKPQQPQQQSRQYVHPKSPDSYSLLLDAVVLLGRITDFRNRARLNHRSALGQSILTNKSNQHSDNTISFRDASFSFILSQDPILRWDFSQLSAELNGGVGYWSSYGISGKGRREGNMPLLFKYSIGLADVPDDGKGLATRRRSAVDMDLFLAHMVHYSATILLHFPVASFNVQSRTNSHQSTPPSLHTPPRSGTIPPINFDPFPQQRQTPPSAEDYHPPQPLPSLFHPLPSGDPYPPQQRVVVDTGAMVSTSCMSDSRKECVDAARKIVDALALLRCTTFDIGHVHPFGAVSGFFGISRMTCWYIAAVVLLYEHRRWVDEGDVIQQTAISKDVQILRLSLLKYGQRSEIGRRLEEQLTRIQERIAAPPRGTPPSDDSSSENAEEYRHDVIPIFPFDRATYQSLPKNCPPSWGAPLPQYLF</sequence>
<dbReference type="GO" id="GO:0000981">
    <property type="term" value="F:DNA-binding transcription factor activity, RNA polymerase II-specific"/>
    <property type="evidence" value="ECO:0007669"/>
    <property type="project" value="InterPro"/>
</dbReference>
<dbReference type="Pfam" id="PF00172">
    <property type="entry name" value="Zn_clus"/>
    <property type="match status" value="1"/>
</dbReference>
<feature type="region of interest" description="Disordered" evidence="6">
    <location>
        <begin position="102"/>
        <end position="128"/>
    </location>
</feature>
<feature type="region of interest" description="Disordered" evidence="6">
    <location>
        <begin position="735"/>
        <end position="754"/>
    </location>
</feature>
<dbReference type="PANTHER" id="PTHR47338">
    <property type="entry name" value="ZN(II)2CYS6 TRANSCRIPTION FACTOR (EUROFUNG)-RELATED"/>
    <property type="match status" value="1"/>
</dbReference>
<proteinExistence type="predicted"/>
<dbReference type="InterPro" id="IPR001138">
    <property type="entry name" value="Zn2Cys6_DnaBD"/>
</dbReference>
<dbReference type="AlphaFoldDB" id="A0A0C3QRS0"/>
<reference evidence="9" key="2">
    <citation type="submission" date="2015-01" db="EMBL/GenBank/DDBJ databases">
        <title>Evolutionary Origins and Diversification of the Mycorrhizal Mutualists.</title>
        <authorList>
            <consortium name="DOE Joint Genome Institute"/>
            <consortium name="Mycorrhizal Genomics Consortium"/>
            <person name="Kohler A."/>
            <person name="Kuo A."/>
            <person name="Nagy L.G."/>
            <person name="Floudas D."/>
            <person name="Copeland A."/>
            <person name="Barry K.W."/>
            <person name="Cichocki N."/>
            <person name="Veneault-Fourrey C."/>
            <person name="LaButti K."/>
            <person name="Lindquist E.A."/>
            <person name="Lipzen A."/>
            <person name="Lundell T."/>
            <person name="Morin E."/>
            <person name="Murat C."/>
            <person name="Riley R."/>
            <person name="Ohm R."/>
            <person name="Sun H."/>
            <person name="Tunlid A."/>
            <person name="Henrissat B."/>
            <person name="Grigoriev I.V."/>
            <person name="Hibbett D.S."/>
            <person name="Martin F."/>
        </authorList>
    </citation>
    <scope>NUCLEOTIDE SEQUENCE [LARGE SCALE GENOMIC DNA]</scope>
    <source>
        <strain evidence="9">MUT 4182</strain>
    </source>
</reference>
<dbReference type="InterPro" id="IPR050815">
    <property type="entry name" value="TF_fung"/>
</dbReference>
<dbReference type="SUPFAM" id="SSF57701">
    <property type="entry name" value="Zn2/Cys6 DNA-binding domain"/>
    <property type="match status" value="1"/>
</dbReference>
<dbReference type="Proteomes" id="UP000054248">
    <property type="component" value="Unassembled WGS sequence"/>
</dbReference>
<keyword evidence="4" id="KW-0804">Transcription</keyword>
<dbReference type="GO" id="GO:0006351">
    <property type="term" value="P:DNA-templated transcription"/>
    <property type="evidence" value="ECO:0007669"/>
    <property type="project" value="InterPro"/>
</dbReference>
<organism evidence="8 9">
    <name type="scientific">Tulasnella calospora MUT 4182</name>
    <dbReference type="NCBI Taxonomy" id="1051891"/>
    <lineage>
        <taxon>Eukaryota</taxon>
        <taxon>Fungi</taxon>
        <taxon>Dikarya</taxon>
        <taxon>Basidiomycota</taxon>
        <taxon>Agaricomycotina</taxon>
        <taxon>Agaricomycetes</taxon>
        <taxon>Cantharellales</taxon>
        <taxon>Tulasnellaceae</taxon>
        <taxon>Tulasnella</taxon>
    </lineage>
</organism>
<evidence type="ECO:0000256" key="1">
    <source>
        <dbReference type="ARBA" id="ARBA00004123"/>
    </source>
</evidence>